<keyword evidence="2" id="KW-0479">Metal-binding</keyword>
<dbReference type="EMBL" id="VSSQ01000860">
    <property type="protein sequence ID" value="MPM02315.1"/>
    <property type="molecule type" value="Genomic_DNA"/>
</dbReference>
<keyword evidence="1" id="KW-0808">Transferase</keyword>
<dbReference type="Pfam" id="PF00294">
    <property type="entry name" value="PfkB"/>
    <property type="match status" value="1"/>
</dbReference>
<keyword evidence="7" id="KW-0630">Potassium</keyword>
<reference evidence="10" key="1">
    <citation type="submission" date="2019-08" db="EMBL/GenBank/DDBJ databases">
        <authorList>
            <person name="Kucharzyk K."/>
            <person name="Murdoch R.W."/>
            <person name="Higgins S."/>
            <person name="Loffler F."/>
        </authorList>
    </citation>
    <scope>NUCLEOTIDE SEQUENCE</scope>
</reference>
<dbReference type="AlphaFoldDB" id="A0A644WEP2"/>
<evidence type="ECO:0000256" key="4">
    <source>
        <dbReference type="ARBA" id="ARBA00022777"/>
    </source>
</evidence>
<protein>
    <submittedName>
        <fullName evidence="10">Bifunctional ribokinase/ribose-5-phosphate isomerase A</fullName>
    </submittedName>
</protein>
<evidence type="ECO:0000313" key="10">
    <source>
        <dbReference type="EMBL" id="MPM02315.1"/>
    </source>
</evidence>
<dbReference type="PANTHER" id="PTHR10584">
    <property type="entry name" value="SUGAR KINASE"/>
    <property type="match status" value="1"/>
</dbReference>
<dbReference type="HAMAP" id="MF_01987">
    <property type="entry name" value="Ribokinase"/>
    <property type="match status" value="1"/>
</dbReference>
<dbReference type="CDD" id="cd01174">
    <property type="entry name" value="ribokinase"/>
    <property type="match status" value="1"/>
</dbReference>
<dbReference type="PRINTS" id="PR00990">
    <property type="entry name" value="RIBOKINASE"/>
</dbReference>
<dbReference type="InterPro" id="IPR029056">
    <property type="entry name" value="Ribokinase-like"/>
</dbReference>
<evidence type="ECO:0000256" key="5">
    <source>
        <dbReference type="ARBA" id="ARBA00022840"/>
    </source>
</evidence>
<dbReference type="GO" id="GO:0005524">
    <property type="term" value="F:ATP binding"/>
    <property type="evidence" value="ECO:0007669"/>
    <property type="project" value="UniProtKB-KW"/>
</dbReference>
<accession>A0A644WEP2</accession>
<evidence type="ECO:0000259" key="9">
    <source>
        <dbReference type="Pfam" id="PF00294"/>
    </source>
</evidence>
<comment type="caution">
    <text evidence="10">The sequence shown here is derived from an EMBL/GenBank/DDBJ whole genome shotgun (WGS) entry which is preliminary data.</text>
</comment>
<dbReference type="GO" id="GO:0006014">
    <property type="term" value="P:D-ribose metabolic process"/>
    <property type="evidence" value="ECO:0007669"/>
    <property type="project" value="InterPro"/>
</dbReference>
<dbReference type="GO" id="GO:0016853">
    <property type="term" value="F:isomerase activity"/>
    <property type="evidence" value="ECO:0007669"/>
    <property type="project" value="UniProtKB-KW"/>
</dbReference>
<dbReference type="Gene3D" id="3.40.1190.20">
    <property type="match status" value="1"/>
</dbReference>
<dbReference type="SUPFAM" id="SSF53613">
    <property type="entry name" value="Ribokinase-like"/>
    <property type="match status" value="1"/>
</dbReference>
<proteinExistence type="inferred from homology"/>
<keyword evidence="6" id="KW-0460">Magnesium</keyword>
<evidence type="ECO:0000256" key="2">
    <source>
        <dbReference type="ARBA" id="ARBA00022723"/>
    </source>
</evidence>
<dbReference type="PANTHER" id="PTHR10584:SF166">
    <property type="entry name" value="RIBOKINASE"/>
    <property type="match status" value="1"/>
</dbReference>
<gene>
    <name evidence="10" type="ORF">SDC9_48560</name>
</gene>
<dbReference type="InterPro" id="IPR002139">
    <property type="entry name" value="Ribo/fructo_kinase"/>
</dbReference>
<evidence type="ECO:0000256" key="7">
    <source>
        <dbReference type="ARBA" id="ARBA00022958"/>
    </source>
</evidence>
<dbReference type="GO" id="GO:0004747">
    <property type="term" value="F:ribokinase activity"/>
    <property type="evidence" value="ECO:0007669"/>
    <property type="project" value="InterPro"/>
</dbReference>
<keyword evidence="8" id="KW-0119">Carbohydrate metabolism</keyword>
<dbReference type="InterPro" id="IPR011611">
    <property type="entry name" value="PfkB_dom"/>
</dbReference>
<dbReference type="GO" id="GO:0046872">
    <property type="term" value="F:metal ion binding"/>
    <property type="evidence" value="ECO:0007669"/>
    <property type="project" value="UniProtKB-KW"/>
</dbReference>
<organism evidence="10">
    <name type="scientific">bioreactor metagenome</name>
    <dbReference type="NCBI Taxonomy" id="1076179"/>
    <lineage>
        <taxon>unclassified sequences</taxon>
        <taxon>metagenomes</taxon>
        <taxon>ecological metagenomes</taxon>
    </lineage>
</organism>
<evidence type="ECO:0000256" key="3">
    <source>
        <dbReference type="ARBA" id="ARBA00022741"/>
    </source>
</evidence>
<name>A0A644WEP2_9ZZZZ</name>
<keyword evidence="4 10" id="KW-0418">Kinase</keyword>
<sequence length="295" mass="31647">MRFLNYGSVNIDLIFTVDHIVKGGETLQSTSLNKSAGGKGANQSAALAKAGAPVFHAGKVGQDGGFLLQLLSSYGVDVSCIRTYEGSTGQALIQLDANKQNAIILYSGGNGQITTAEIDQTLQHFGSDDVLVLQNEIVHTDYLIKAAAQRGMKVCMNVAPFDPSVLTLPLELVDLLVVNEIEGAGLAGMQETPDFKAILERLVTRFPNSQILLTIGKQGCWYAFKDLRIHHDIYDTEVVDTTAAGDTFIGYYLASIARGHSIRQALQYASKAAGLAVSRPGAMASIPLADEVFYY</sequence>
<evidence type="ECO:0000256" key="1">
    <source>
        <dbReference type="ARBA" id="ARBA00022679"/>
    </source>
</evidence>
<keyword evidence="5" id="KW-0067">ATP-binding</keyword>
<dbReference type="InterPro" id="IPR011877">
    <property type="entry name" value="Ribokinase"/>
</dbReference>
<evidence type="ECO:0000256" key="6">
    <source>
        <dbReference type="ARBA" id="ARBA00022842"/>
    </source>
</evidence>
<evidence type="ECO:0000256" key="8">
    <source>
        <dbReference type="ARBA" id="ARBA00023277"/>
    </source>
</evidence>
<keyword evidence="3" id="KW-0547">Nucleotide-binding</keyword>
<feature type="domain" description="Carbohydrate kinase PfkB" evidence="9">
    <location>
        <begin position="6"/>
        <end position="287"/>
    </location>
</feature>
<keyword evidence="10" id="KW-0413">Isomerase</keyword>